<gene>
    <name evidence="1" type="ORF">FHP91_17200</name>
</gene>
<evidence type="ECO:0000313" key="1">
    <source>
        <dbReference type="EMBL" id="TVO52671.1"/>
    </source>
</evidence>
<name>A0A557QID9_9RHOO</name>
<dbReference type="EMBL" id="VMNK01000016">
    <property type="protein sequence ID" value="TVO52671.1"/>
    <property type="molecule type" value="Genomic_DNA"/>
</dbReference>
<evidence type="ECO:0008006" key="3">
    <source>
        <dbReference type="Google" id="ProtNLM"/>
    </source>
</evidence>
<dbReference type="OrthoDB" id="5877525at2"/>
<dbReference type="Gene3D" id="6.10.140.1840">
    <property type="match status" value="1"/>
</dbReference>
<evidence type="ECO:0000313" key="2">
    <source>
        <dbReference type="Proteomes" id="UP000319502"/>
    </source>
</evidence>
<dbReference type="InterPro" id="IPR053747">
    <property type="entry name" value="Fluoresc_Recovery_Reg"/>
</dbReference>
<sequence>MRDIRESDWKVLRRLHPLALDRYCERTLGECVQIATGGAESAHARYLALYRLVQARDKTLGMAFDNPRRSTAIMTLISLARLDLLTASELDALSDETREAILRALEPLD</sequence>
<proteinExistence type="predicted"/>
<reference evidence="1 2" key="1">
    <citation type="submission" date="2019-07" db="EMBL/GenBank/DDBJ databases">
        <title>The pathways for chlorine oxyanion respiration interact through the shared metabolite chlorate.</title>
        <authorList>
            <person name="Barnum T.P."/>
            <person name="Cheng Y."/>
            <person name="Hill K.A."/>
            <person name="Lucas L.N."/>
            <person name="Carlson H.K."/>
            <person name="Coates J.D."/>
        </authorList>
    </citation>
    <scope>NUCLEOTIDE SEQUENCE [LARGE SCALE GENOMIC DNA]</scope>
    <source>
        <strain evidence="1 2">SFB-3</strain>
    </source>
</reference>
<organism evidence="1 2">
    <name type="scientific">Denitromonas halophila</name>
    <dbReference type="NCBI Taxonomy" id="1629404"/>
    <lineage>
        <taxon>Bacteria</taxon>
        <taxon>Pseudomonadati</taxon>
        <taxon>Pseudomonadota</taxon>
        <taxon>Betaproteobacteria</taxon>
        <taxon>Rhodocyclales</taxon>
        <taxon>Zoogloeaceae</taxon>
        <taxon>Denitromonas</taxon>
    </lineage>
</organism>
<accession>A0A557QID9</accession>
<keyword evidence="2" id="KW-1185">Reference proteome</keyword>
<dbReference type="Proteomes" id="UP000319502">
    <property type="component" value="Unassembled WGS sequence"/>
</dbReference>
<protein>
    <recommendedName>
        <fullName evidence="3">Peptide ABC transporter substrate-binding protein</fullName>
    </recommendedName>
</protein>
<comment type="caution">
    <text evidence="1">The sequence shown here is derived from an EMBL/GenBank/DDBJ whole genome shotgun (WGS) entry which is preliminary data.</text>
</comment>
<dbReference type="AlphaFoldDB" id="A0A557QID9"/>
<dbReference type="RefSeq" id="WP_144310760.1">
    <property type="nucleotide sequence ID" value="NZ_VMNK01000016.1"/>
</dbReference>